<dbReference type="RefSeq" id="XP_046602639.1">
    <property type="nucleotide sequence ID" value="XM_046746683.1"/>
</dbReference>
<dbReference type="Proteomes" id="UP000829291">
    <property type="component" value="Chromosome 1"/>
</dbReference>
<dbReference type="PRINTS" id="PR00080">
    <property type="entry name" value="SDRFAMILY"/>
</dbReference>
<accession>A0ABM3GQV0</accession>
<evidence type="ECO:0000313" key="2">
    <source>
        <dbReference type="Proteomes" id="UP000829291"/>
    </source>
</evidence>
<dbReference type="GeneID" id="107219828"/>
<evidence type="ECO:0000256" key="1">
    <source>
        <dbReference type="ARBA" id="ARBA00023002"/>
    </source>
</evidence>
<keyword evidence="1" id="KW-0560">Oxidoreductase</keyword>
<dbReference type="Pfam" id="PF00106">
    <property type="entry name" value="adh_short"/>
    <property type="match status" value="2"/>
</dbReference>
<dbReference type="Gene3D" id="3.40.50.720">
    <property type="entry name" value="NAD(P)-binding Rossmann-like Domain"/>
    <property type="match status" value="2"/>
</dbReference>
<name>A0ABM3GQV0_NEOLC</name>
<sequence>MPLFSRSCNSKARLDGKTVIITGANSGIGKETAGDLYRRGARVILACRDLARAEAAVKDIYKIPPSKYREERFIGEFGQLVVYKLDLNSLASIRECAKQIWKTEPAVHILINNAAVMMVPKGVTEDGFEIQFGINHLGHFLFTLLLLPKIIQSQKHPDTCGRIINVSSSAHNLVKIKVEDLMSDKTYNPFMVYCRSKLANILFTRELTRRLKGCCISEANVAGVNTYTLHPGIFKSNLSRHFDQVLFRGVRYFIRIGELFVKTPKEGAQTTIHCAVDEGAAKQTGLYYSQCAVAQPSNAALNDLTAIKLWNASIELVGLPTSDLRDLIQIISKEYAMSTPGINDVTRSCASGFVSKMWPFSRSCQSTARLVGRTVVITGANTGIGKETARDLYRRGARVVLACRDLNKANAAIEELKSVPPSCPTREQFVGEPGEVVACKLDLNSLASVRECAKHISTTESAVHVLINNAGVMMCPKGVTEDGFETQLGTNHLGHFLFTLLLLPKIIQSRKDSDPCSRIINVSSMAHARGDINFDDLMSEKSYSPLKAYNQSKVANVLFTRELARRLKEANITGINVYTLHPGVIKSDLGRHLSAGPRFLLGIFRPFIKNIEQGAQTTIHCAVDEEAAKETGLYYKECAPTSPSSVALDDAKAARLWDTSIKLVGLPTHNLTELIEQISKDYIK</sequence>
<reference evidence="3" key="1">
    <citation type="submission" date="2025-08" db="UniProtKB">
        <authorList>
            <consortium name="RefSeq"/>
        </authorList>
    </citation>
    <scope>IDENTIFICATION</scope>
    <source>
        <tissue evidence="3">Thorax and Abdomen</tissue>
    </source>
</reference>
<keyword evidence="2" id="KW-1185">Reference proteome</keyword>
<dbReference type="SUPFAM" id="SSF51735">
    <property type="entry name" value="NAD(P)-binding Rossmann-fold domains"/>
    <property type="match status" value="2"/>
</dbReference>
<dbReference type="PANTHER" id="PTHR43157">
    <property type="entry name" value="PHOSPHATIDYLINOSITOL-GLYCAN BIOSYNTHESIS CLASS F PROTEIN-RELATED"/>
    <property type="match status" value="1"/>
</dbReference>
<dbReference type="InterPro" id="IPR002347">
    <property type="entry name" value="SDR_fam"/>
</dbReference>
<dbReference type="InterPro" id="IPR036291">
    <property type="entry name" value="NAD(P)-bd_dom_sf"/>
</dbReference>
<gene>
    <name evidence="3" type="primary">LOC107219828</name>
</gene>
<dbReference type="PRINTS" id="PR00081">
    <property type="entry name" value="GDHRDH"/>
</dbReference>
<dbReference type="PANTHER" id="PTHR43157:SF73">
    <property type="entry name" value="WW DOMAIN-CONTAINING OXIDOREDUCTASE-LIKE PROTEIN"/>
    <property type="match status" value="1"/>
</dbReference>
<proteinExistence type="predicted"/>
<protein>
    <submittedName>
        <fullName evidence="3">Uncharacterized protein LOC107219828</fullName>
    </submittedName>
</protein>
<organism evidence="2 3">
    <name type="scientific">Neodiprion lecontei</name>
    <name type="common">Redheaded pine sawfly</name>
    <dbReference type="NCBI Taxonomy" id="441921"/>
    <lineage>
        <taxon>Eukaryota</taxon>
        <taxon>Metazoa</taxon>
        <taxon>Ecdysozoa</taxon>
        <taxon>Arthropoda</taxon>
        <taxon>Hexapoda</taxon>
        <taxon>Insecta</taxon>
        <taxon>Pterygota</taxon>
        <taxon>Neoptera</taxon>
        <taxon>Endopterygota</taxon>
        <taxon>Hymenoptera</taxon>
        <taxon>Tenthredinoidea</taxon>
        <taxon>Diprionidae</taxon>
        <taxon>Diprioninae</taxon>
        <taxon>Neodiprion</taxon>
    </lineage>
</organism>
<evidence type="ECO:0000313" key="3">
    <source>
        <dbReference type="RefSeq" id="XP_046602639.1"/>
    </source>
</evidence>